<evidence type="ECO:0000313" key="2">
    <source>
        <dbReference type="EMBL" id="TQF16326.1"/>
    </source>
</evidence>
<dbReference type="Proteomes" id="UP000315369">
    <property type="component" value="Unassembled WGS sequence"/>
</dbReference>
<evidence type="ECO:0000313" key="3">
    <source>
        <dbReference type="Proteomes" id="UP000315369"/>
    </source>
</evidence>
<evidence type="ECO:0000256" key="1">
    <source>
        <dbReference type="SAM" id="SignalP"/>
    </source>
</evidence>
<sequence length="632" mass="67021">MKPYSRFSVPVSAALPLVALATSAWAGPLRSPDRGLDRATLVEDSQYMRRVLEEKSRGATGEAVAIDLADPGQYRFVMNRLRGSGKTATNSPKLFQRLGLAREKALALKASGKEAEGASLVNNWGCDHFLNLTRGVTAGAVRVYESNPWAACLNGASYVYTDIVAFNANNAETDTAVVDSASGEEYAAGQSFDDVIVRPAIPVNQDRQVILDSMMIAMNENTGEEVVTFVRGQSSTTTGGADLSLEHPRLSVPTSMKLNTELCQMRGGIDCDYAAVGATLAPSGGSTPASIALRNTAVTTSWVGDAANNFPVTAPWNFTHIYIPTKFTFNAGSKNGVACLIKEILPGSKVRMVKPVTGGTCMSQADLVPSLTSSINSQTATVKLLADLSRETSIAGTGTENCSTQTVLNQAVEYVITVSTKVNCGTPANTVATVTVRMLSDARYRYGVMVYNSCMAEGTKVVLADGTIANVEDVKRGARIVTNAKGETLTVTDVQTGGEVEPMVNLRDDKGHAVSLTDRHPVIMADGKAVAAGTLKVADRVSTRDGVATLTSVTREKYAGKVFNFNLGTKEELARAGKGSNTLFANGFRVGDNAMQGELTAPVADSRPVLERLPASWHQDYARSASFVAGQR</sequence>
<dbReference type="Gene3D" id="2.170.16.10">
    <property type="entry name" value="Hedgehog/Intein (Hint) domain"/>
    <property type="match status" value="1"/>
</dbReference>
<gene>
    <name evidence="2" type="ORF">FJV41_08760</name>
</gene>
<dbReference type="EMBL" id="VIFM01000025">
    <property type="protein sequence ID" value="TQF16326.1"/>
    <property type="molecule type" value="Genomic_DNA"/>
</dbReference>
<name>A0A540X4Z9_9BACT</name>
<organism evidence="2 3">
    <name type="scientific">Myxococcus llanfairpwllgwyngyllgogerychwyrndrobwllllantysiliogogogochensis</name>
    <dbReference type="NCBI Taxonomy" id="2590453"/>
    <lineage>
        <taxon>Bacteria</taxon>
        <taxon>Pseudomonadati</taxon>
        <taxon>Myxococcota</taxon>
        <taxon>Myxococcia</taxon>
        <taxon>Myxococcales</taxon>
        <taxon>Cystobacterineae</taxon>
        <taxon>Myxococcaceae</taxon>
        <taxon>Myxococcus</taxon>
    </lineage>
</organism>
<reference evidence="2 3" key="1">
    <citation type="submission" date="2019-06" db="EMBL/GenBank/DDBJ databases">
        <authorList>
            <person name="Livingstone P."/>
            <person name="Whitworth D."/>
        </authorList>
    </citation>
    <scope>NUCLEOTIDE SEQUENCE [LARGE SCALE GENOMIC DNA]</scope>
    <source>
        <strain evidence="2 3">AM401</strain>
    </source>
</reference>
<dbReference type="GO" id="GO:0016539">
    <property type="term" value="P:intein-mediated protein splicing"/>
    <property type="evidence" value="ECO:0007669"/>
    <property type="project" value="InterPro"/>
</dbReference>
<proteinExistence type="predicted"/>
<dbReference type="SUPFAM" id="SSF51294">
    <property type="entry name" value="Hedgehog/intein (Hint) domain"/>
    <property type="match status" value="1"/>
</dbReference>
<dbReference type="RefSeq" id="WP_141641975.1">
    <property type="nucleotide sequence ID" value="NZ_VIFM01000025.1"/>
</dbReference>
<comment type="caution">
    <text evidence="2">The sequence shown here is derived from an EMBL/GenBank/DDBJ whole genome shotgun (WGS) entry which is preliminary data.</text>
</comment>
<dbReference type="OrthoDB" id="5521784at2"/>
<dbReference type="CDD" id="cd00081">
    <property type="entry name" value="Hint"/>
    <property type="match status" value="1"/>
</dbReference>
<feature type="chain" id="PRO_5022084331" description="Hint domain-containing protein" evidence="1">
    <location>
        <begin position="27"/>
        <end position="632"/>
    </location>
</feature>
<dbReference type="PROSITE" id="PS50817">
    <property type="entry name" value="INTEIN_N_TER"/>
    <property type="match status" value="1"/>
</dbReference>
<evidence type="ECO:0008006" key="4">
    <source>
        <dbReference type="Google" id="ProtNLM"/>
    </source>
</evidence>
<keyword evidence="3" id="KW-1185">Reference proteome</keyword>
<dbReference type="InterPro" id="IPR006141">
    <property type="entry name" value="Intein_N"/>
</dbReference>
<keyword evidence="1" id="KW-0732">Signal</keyword>
<protein>
    <recommendedName>
        <fullName evidence="4">Hint domain-containing protein</fullName>
    </recommendedName>
</protein>
<dbReference type="InterPro" id="IPR036844">
    <property type="entry name" value="Hint_dom_sf"/>
</dbReference>
<feature type="signal peptide" evidence="1">
    <location>
        <begin position="1"/>
        <end position="26"/>
    </location>
</feature>
<accession>A0A540X4Z9</accession>
<dbReference type="AlphaFoldDB" id="A0A540X4Z9"/>